<evidence type="ECO:0000313" key="3">
    <source>
        <dbReference type="Proteomes" id="UP000238312"/>
    </source>
</evidence>
<evidence type="ECO:0000313" key="2">
    <source>
        <dbReference type="EMBL" id="PRX66200.1"/>
    </source>
</evidence>
<evidence type="ECO:0008006" key="4">
    <source>
        <dbReference type="Google" id="ProtNLM"/>
    </source>
</evidence>
<dbReference type="EMBL" id="PVNG01000006">
    <property type="protein sequence ID" value="PRX66200.1"/>
    <property type="molecule type" value="Genomic_DNA"/>
</dbReference>
<sequence>MKYVRRPALMALPVVAALSAAIPAGAAPSSGATALRLESYVSNQSSIGLGVINKLDGSYTHGNYDAILPAGRRTDTYLGWNKADGFYSGAGYCSDVSYWNGSRWVLKGTGLPGLHRLTDDIGQDIKRWEIRAYRC</sequence>
<feature type="chain" id="PRO_5015468514" description="Peptidase inhibitor family I36" evidence="1">
    <location>
        <begin position="27"/>
        <end position="135"/>
    </location>
</feature>
<feature type="signal peptide" evidence="1">
    <location>
        <begin position="1"/>
        <end position="26"/>
    </location>
</feature>
<name>A0A2T0N2I8_9ACTN</name>
<accession>A0A2T0N2I8</accession>
<keyword evidence="1" id="KW-0732">Signal</keyword>
<gene>
    <name evidence="2" type="ORF">B0I32_106336</name>
</gene>
<dbReference type="OrthoDB" id="3405193at2"/>
<organism evidence="2 3">
    <name type="scientific">Nonomuraea fuscirosea</name>
    <dbReference type="NCBI Taxonomy" id="1291556"/>
    <lineage>
        <taxon>Bacteria</taxon>
        <taxon>Bacillati</taxon>
        <taxon>Actinomycetota</taxon>
        <taxon>Actinomycetes</taxon>
        <taxon>Streptosporangiales</taxon>
        <taxon>Streptosporangiaceae</taxon>
        <taxon>Nonomuraea</taxon>
    </lineage>
</organism>
<dbReference type="Proteomes" id="UP000238312">
    <property type="component" value="Unassembled WGS sequence"/>
</dbReference>
<dbReference type="RefSeq" id="WP_106239863.1">
    <property type="nucleotide sequence ID" value="NZ_PVNG01000006.1"/>
</dbReference>
<reference evidence="2 3" key="1">
    <citation type="submission" date="2018-03" db="EMBL/GenBank/DDBJ databases">
        <title>Genomic Encyclopedia of Type Strains, Phase III (KMG-III): the genomes of soil and plant-associated and newly described type strains.</title>
        <authorList>
            <person name="Whitman W."/>
        </authorList>
    </citation>
    <scope>NUCLEOTIDE SEQUENCE [LARGE SCALE GENOMIC DNA]</scope>
    <source>
        <strain evidence="2 3">CGMCC 4.7104</strain>
    </source>
</reference>
<comment type="caution">
    <text evidence="2">The sequence shown here is derived from an EMBL/GenBank/DDBJ whole genome shotgun (WGS) entry which is preliminary data.</text>
</comment>
<keyword evidence="3" id="KW-1185">Reference proteome</keyword>
<protein>
    <recommendedName>
        <fullName evidence="4">Peptidase inhibitor family I36</fullName>
    </recommendedName>
</protein>
<proteinExistence type="predicted"/>
<dbReference type="AlphaFoldDB" id="A0A2T0N2I8"/>
<evidence type="ECO:0000256" key="1">
    <source>
        <dbReference type="SAM" id="SignalP"/>
    </source>
</evidence>